<dbReference type="EMBL" id="JAHUTJ010045402">
    <property type="protein sequence ID" value="MED6282248.1"/>
    <property type="molecule type" value="Genomic_DNA"/>
</dbReference>
<gene>
    <name evidence="1" type="ORF">CHARACLAT_030056</name>
</gene>
<evidence type="ECO:0000313" key="1">
    <source>
        <dbReference type="EMBL" id="MED6282248.1"/>
    </source>
</evidence>
<proteinExistence type="predicted"/>
<keyword evidence="2" id="KW-1185">Reference proteome</keyword>
<dbReference type="PANTHER" id="PTHR46791">
    <property type="entry name" value="EXPRESSED PROTEIN"/>
    <property type="match status" value="1"/>
</dbReference>
<dbReference type="PANTHER" id="PTHR46791:SF11">
    <property type="entry name" value="INTEGRASE CATALYTIC DOMAIN-CONTAINING PROTEIN"/>
    <property type="match status" value="1"/>
</dbReference>
<organism evidence="1 2">
    <name type="scientific">Characodon lateralis</name>
    <dbReference type="NCBI Taxonomy" id="208331"/>
    <lineage>
        <taxon>Eukaryota</taxon>
        <taxon>Metazoa</taxon>
        <taxon>Chordata</taxon>
        <taxon>Craniata</taxon>
        <taxon>Vertebrata</taxon>
        <taxon>Euteleostomi</taxon>
        <taxon>Actinopterygii</taxon>
        <taxon>Neopterygii</taxon>
        <taxon>Teleostei</taxon>
        <taxon>Neoteleostei</taxon>
        <taxon>Acanthomorphata</taxon>
        <taxon>Ovalentaria</taxon>
        <taxon>Atherinomorphae</taxon>
        <taxon>Cyprinodontiformes</taxon>
        <taxon>Goodeidae</taxon>
        <taxon>Characodon</taxon>
    </lineage>
</organism>
<name>A0ABU7E4R1_9TELE</name>
<evidence type="ECO:0000313" key="2">
    <source>
        <dbReference type="Proteomes" id="UP001352852"/>
    </source>
</evidence>
<comment type="caution">
    <text evidence="1">The sequence shown here is derived from an EMBL/GenBank/DDBJ whole genome shotgun (WGS) entry which is preliminary data.</text>
</comment>
<sequence length="116" mass="13182">MVEFGLSVSQNYSNLTDEELDDAVQRIHDEIPKAGYRMVKGSLRSMGVNVQWRRLTASMHRVDALGILSRLTGLGCIVWRTYTVRGPLSLWHVDTNHKLIRRSVCSPPDIPFQTSE</sequence>
<accession>A0ABU7E4R1</accession>
<protein>
    <submittedName>
        <fullName evidence="1">Uncharacterized protein</fullName>
    </submittedName>
</protein>
<dbReference type="Proteomes" id="UP001352852">
    <property type="component" value="Unassembled WGS sequence"/>
</dbReference>
<reference evidence="1 2" key="1">
    <citation type="submission" date="2021-06" db="EMBL/GenBank/DDBJ databases">
        <authorList>
            <person name="Palmer J.M."/>
        </authorList>
    </citation>
    <scope>NUCLEOTIDE SEQUENCE [LARGE SCALE GENOMIC DNA]</scope>
    <source>
        <strain evidence="1 2">CL_MEX2019</strain>
        <tissue evidence="1">Muscle</tissue>
    </source>
</reference>